<evidence type="ECO:0000313" key="2">
    <source>
        <dbReference type="EMBL" id="MBL0370875.1"/>
    </source>
</evidence>
<dbReference type="EMBL" id="JAEQNC010000001">
    <property type="protein sequence ID" value="MBL0370875.1"/>
    <property type="molecule type" value="Genomic_DNA"/>
</dbReference>
<reference evidence="2" key="1">
    <citation type="submission" date="2021-01" db="EMBL/GenBank/DDBJ databases">
        <title>Rhizobium sp. strain KVB221 16S ribosomal RNA gene Genome sequencing and assembly.</title>
        <authorList>
            <person name="Kang M."/>
        </authorList>
    </citation>
    <scope>NUCLEOTIDE SEQUENCE</scope>
    <source>
        <strain evidence="2">KVB221</strain>
    </source>
</reference>
<dbReference type="RefSeq" id="WP_201652495.1">
    <property type="nucleotide sequence ID" value="NZ_JAEQNC010000001.1"/>
</dbReference>
<sequence>MTETFDPAKHLTIFHDAINALDYQTIERYFADDAIYVSGGVGGRIDGRDAIMIAFRKYFDAYPDQVAEDTLVENVGPLAARSVWKLNAIDSRTGQPMVRTGEETLTFNAEGKIIRIDVTDY</sequence>
<dbReference type="Pfam" id="PF12680">
    <property type="entry name" value="SnoaL_2"/>
    <property type="match status" value="1"/>
</dbReference>
<dbReference type="Gene3D" id="3.10.450.50">
    <property type="match status" value="1"/>
</dbReference>
<evidence type="ECO:0000259" key="1">
    <source>
        <dbReference type="Pfam" id="PF12680"/>
    </source>
</evidence>
<accession>A0A936YR86</accession>
<organism evidence="2 3">
    <name type="scientific">Rhizobium setariae</name>
    <dbReference type="NCBI Taxonomy" id="2801340"/>
    <lineage>
        <taxon>Bacteria</taxon>
        <taxon>Pseudomonadati</taxon>
        <taxon>Pseudomonadota</taxon>
        <taxon>Alphaproteobacteria</taxon>
        <taxon>Hyphomicrobiales</taxon>
        <taxon>Rhizobiaceae</taxon>
        <taxon>Rhizobium/Agrobacterium group</taxon>
        <taxon>Rhizobium</taxon>
    </lineage>
</organism>
<dbReference type="InterPro" id="IPR032710">
    <property type="entry name" value="NTF2-like_dom_sf"/>
</dbReference>
<dbReference type="Proteomes" id="UP000633219">
    <property type="component" value="Unassembled WGS sequence"/>
</dbReference>
<evidence type="ECO:0000313" key="3">
    <source>
        <dbReference type="Proteomes" id="UP000633219"/>
    </source>
</evidence>
<keyword evidence="3" id="KW-1185">Reference proteome</keyword>
<name>A0A936YR86_9HYPH</name>
<feature type="domain" description="SnoaL-like" evidence="1">
    <location>
        <begin position="14"/>
        <end position="115"/>
    </location>
</feature>
<dbReference type="AlphaFoldDB" id="A0A936YR86"/>
<dbReference type="InterPro" id="IPR037401">
    <property type="entry name" value="SnoaL-like"/>
</dbReference>
<proteinExistence type="predicted"/>
<gene>
    <name evidence="2" type="ORF">JJB09_02425</name>
</gene>
<comment type="caution">
    <text evidence="2">The sequence shown here is derived from an EMBL/GenBank/DDBJ whole genome shotgun (WGS) entry which is preliminary data.</text>
</comment>
<protein>
    <submittedName>
        <fullName evidence="2">Nuclear transport factor 2 family protein</fullName>
    </submittedName>
</protein>
<dbReference type="SUPFAM" id="SSF54427">
    <property type="entry name" value="NTF2-like"/>
    <property type="match status" value="1"/>
</dbReference>